<dbReference type="EMBL" id="GL377568">
    <property type="protein sequence ID" value="EFJ35085.1"/>
    <property type="molecule type" value="Genomic_DNA"/>
</dbReference>
<dbReference type="STRING" id="88036.D8QXR2"/>
<evidence type="ECO:0000256" key="5">
    <source>
        <dbReference type="ARBA" id="ARBA00039057"/>
    </source>
</evidence>
<keyword evidence="11" id="KW-1185">Reference proteome</keyword>
<dbReference type="EC" id="1.1.1.219" evidence="5"/>
<dbReference type="FunFam" id="3.40.50.720:FF:000085">
    <property type="entry name" value="Dihydroflavonol reductase"/>
    <property type="match status" value="1"/>
</dbReference>
<dbReference type="PANTHER" id="PTHR10366:SF564">
    <property type="entry name" value="STEROL-4-ALPHA-CARBOXYLATE 3-DEHYDROGENASE, DECARBOXYLATING"/>
    <property type="match status" value="1"/>
</dbReference>
<evidence type="ECO:0000313" key="11">
    <source>
        <dbReference type="Proteomes" id="UP000001514"/>
    </source>
</evidence>
<dbReference type="HOGENOM" id="CLU_007383_9_0_1"/>
<dbReference type="Gramene" id="EFJ35085">
    <property type="protein sequence ID" value="EFJ35085"/>
    <property type="gene ID" value="SELMODRAFT_80798"/>
</dbReference>
<reference evidence="10 11" key="1">
    <citation type="journal article" date="2011" name="Science">
        <title>The Selaginella genome identifies genetic changes associated with the evolution of vascular plants.</title>
        <authorList>
            <person name="Banks J.A."/>
            <person name="Nishiyama T."/>
            <person name="Hasebe M."/>
            <person name="Bowman J.L."/>
            <person name="Gribskov M."/>
            <person name="dePamphilis C."/>
            <person name="Albert V.A."/>
            <person name="Aono N."/>
            <person name="Aoyama T."/>
            <person name="Ambrose B.A."/>
            <person name="Ashton N.W."/>
            <person name="Axtell M.J."/>
            <person name="Barker E."/>
            <person name="Barker M.S."/>
            <person name="Bennetzen J.L."/>
            <person name="Bonawitz N.D."/>
            <person name="Chapple C."/>
            <person name="Cheng C."/>
            <person name="Correa L.G."/>
            <person name="Dacre M."/>
            <person name="DeBarry J."/>
            <person name="Dreyer I."/>
            <person name="Elias M."/>
            <person name="Engstrom E.M."/>
            <person name="Estelle M."/>
            <person name="Feng L."/>
            <person name="Finet C."/>
            <person name="Floyd S.K."/>
            <person name="Frommer W.B."/>
            <person name="Fujita T."/>
            <person name="Gramzow L."/>
            <person name="Gutensohn M."/>
            <person name="Harholt J."/>
            <person name="Hattori M."/>
            <person name="Heyl A."/>
            <person name="Hirai T."/>
            <person name="Hiwatashi Y."/>
            <person name="Ishikawa M."/>
            <person name="Iwata M."/>
            <person name="Karol K.G."/>
            <person name="Koehler B."/>
            <person name="Kolukisaoglu U."/>
            <person name="Kubo M."/>
            <person name="Kurata T."/>
            <person name="Lalonde S."/>
            <person name="Li K."/>
            <person name="Li Y."/>
            <person name="Litt A."/>
            <person name="Lyons E."/>
            <person name="Manning G."/>
            <person name="Maruyama T."/>
            <person name="Michael T.P."/>
            <person name="Mikami K."/>
            <person name="Miyazaki S."/>
            <person name="Morinaga S."/>
            <person name="Murata T."/>
            <person name="Mueller-Roeber B."/>
            <person name="Nelson D.R."/>
            <person name="Obara M."/>
            <person name="Oguri Y."/>
            <person name="Olmstead R.G."/>
            <person name="Onodera N."/>
            <person name="Petersen B.L."/>
            <person name="Pils B."/>
            <person name="Prigge M."/>
            <person name="Rensing S.A."/>
            <person name="Riano-Pachon D.M."/>
            <person name="Roberts A.W."/>
            <person name="Sato Y."/>
            <person name="Scheller H.V."/>
            <person name="Schulz B."/>
            <person name="Schulz C."/>
            <person name="Shakirov E.V."/>
            <person name="Shibagaki N."/>
            <person name="Shinohara N."/>
            <person name="Shippen D.E."/>
            <person name="Soerensen I."/>
            <person name="Sotooka R."/>
            <person name="Sugimoto N."/>
            <person name="Sugita M."/>
            <person name="Sumikawa N."/>
            <person name="Tanurdzic M."/>
            <person name="Theissen G."/>
            <person name="Ulvskov P."/>
            <person name="Wakazuki S."/>
            <person name="Weng J.K."/>
            <person name="Willats W.W."/>
            <person name="Wipf D."/>
            <person name="Wolf P.G."/>
            <person name="Yang L."/>
            <person name="Zimmer A.D."/>
            <person name="Zhu Q."/>
            <person name="Mitros T."/>
            <person name="Hellsten U."/>
            <person name="Loque D."/>
            <person name="Otillar R."/>
            <person name="Salamov A."/>
            <person name="Schmutz J."/>
            <person name="Shapiro H."/>
            <person name="Lindquist E."/>
            <person name="Lucas S."/>
            <person name="Rokhsar D."/>
            <person name="Grigoriev I.V."/>
        </authorList>
    </citation>
    <scope>NUCLEOTIDE SEQUENCE [LARGE SCALE GENOMIC DNA]</scope>
</reference>
<keyword evidence="2" id="KW-0284">Flavonoid biosynthesis</keyword>
<dbReference type="InParanoid" id="D8QXR2"/>
<evidence type="ECO:0000256" key="3">
    <source>
        <dbReference type="ARBA" id="ARBA00023445"/>
    </source>
</evidence>
<evidence type="ECO:0000256" key="1">
    <source>
        <dbReference type="ARBA" id="ARBA00023002"/>
    </source>
</evidence>
<dbReference type="EC" id="1.1.1.234" evidence="4"/>
<dbReference type="InterPro" id="IPR050425">
    <property type="entry name" value="NAD(P)_dehydrat-like"/>
</dbReference>
<dbReference type="KEGG" id="smo:SELMODRAFT_80798"/>
<dbReference type="PANTHER" id="PTHR10366">
    <property type="entry name" value="NAD DEPENDENT EPIMERASE/DEHYDRATASE"/>
    <property type="match status" value="1"/>
</dbReference>
<evidence type="ECO:0000256" key="7">
    <source>
        <dbReference type="ARBA" id="ARBA00048870"/>
    </source>
</evidence>
<dbReference type="InterPro" id="IPR001509">
    <property type="entry name" value="Epimerase_deHydtase"/>
</dbReference>
<dbReference type="Proteomes" id="UP000001514">
    <property type="component" value="Unassembled WGS sequence"/>
</dbReference>
<comment type="similarity">
    <text evidence="3">Belongs to the NAD(P)-dependent epimerase/dehydratase family. Dihydroflavonol-4-reductase subfamily.</text>
</comment>
<dbReference type="Pfam" id="PF01370">
    <property type="entry name" value="Epimerase"/>
    <property type="match status" value="1"/>
</dbReference>
<comment type="catalytic activity">
    <reaction evidence="7">
        <text>(2S)-flavan-4-ol + NADP(+) = (2S)-flavanone + NADPH + H(+)</text>
        <dbReference type="Rhea" id="RHEA:11228"/>
        <dbReference type="ChEBI" id="CHEBI:15378"/>
        <dbReference type="ChEBI" id="CHEBI:15605"/>
        <dbReference type="ChEBI" id="CHEBI:15606"/>
        <dbReference type="ChEBI" id="CHEBI:57783"/>
        <dbReference type="ChEBI" id="CHEBI:58349"/>
        <dbReference type="EC" id="1.1.1.234"/>
    </reaction>
</comment>
<dbReference type="SUPFAM" id="SSF51735">
    <property type="entry name" value="NAD(P)-binding Rossmann-fold domains"/>
    <property type="match status" value="1"/>
</dbReference>
<dbReference type="CDD" id="cd08958">
    <property type="entry name" value="FR_SDR_e"/>
    <property type="match status" value="1"/>
</dbReference>
<evidence type="ECO:0000259" key="9">
    <source>
        <dbReference type="Pfam" id="PF01370"/>
    </source>
</evidence>
<accession>D8QXR2</accession>
<dbReference type="AlphaFoldDB" id="D8QXR2"/>
<dbReference type="InterPro" id="IPR036291">
    <property type="entry name" value="NAD(P)-bd_dom_sf"/>
</dbReference>
<protein>
    <recommendedName>
        <fullName evidence="6">Flavanone 4-reductase</fullName>
        <ecNumber evidence="5">1.1.1.219</ecNumber>
        <ecNumber evidence="4">1.1.1.234</ecNumber>
    </recommendedName>
</protein>
<dbReference type="eggNOG" id="KOG1502">
    <property type="taxonomic scope" value="Eukaryota"/>
</dbReference>
<feature type="domain" description="NAD-dependent epimerase/dehydratase" evidence="9">
    <location>
        <begin position="4"/>
        <end position="243"/>
    </location>
</feature>
<evidence type="ECO:0000256" key="2">
    <source>
        <dbReference type="ARBA" id="ARBA00023241"/>
    </source>
</evidence>
<proteinExistence type="inferred from homology"/>
<evidence type="ECO:0000256" key="8">
    <source>
        <dbReference type="ARBA" id="ARBA00049132"/>
    </source>
</evidence>
<dbReference type="GO" id="GO:0045552">
    <property type="term" value="F:dihydroflavanol 4-reductase activity"/>
    <property type="evidence" value="ECO:0007669"/>
    <property type="project" value="UniProtKB-EC"/>
</dbReference>
<evidence type="ECO:0000256" key="6">
    <source>
        <dbReference type="ARBA" id="ARBA00042087"/>
    </source>
</evidence>
<organism evidence="11">
    <name type="scientific">Selaginella moellendorffii</name>
    <name type="common">Spikemoss</name>
    <dbReference type="NCBI Taxonomy" id="88036"/>
    <lineage>
        <taxon>Eukaryota</taxon>
        <taxon>Viridiplantae</taxon>
        <taxon>Streptophyta</taxon>
        <taxon>Embryophyta</taxon>
        <taxon>Tracheophyta</taxon>
        <taxon>Lycopodiopsida</taxon>
        <taxon>Selaginellales</taxon>
        <taxon>Selaginellaceae</taxon>
        <taxon>Selaginella</taxon>
    </lineage>
</organism>
<dbReference type="OMA" id="STAGWVK"/>
<comment type="catalytic activity">
    <reaction evidence="8">
        <text>a (2R,3S,4S)-leucoanthocyanidin + NADP(+) = a (2R,3R)-dihydroflavonol + NADPH + H(+)</text>
        <dbReference type="Rhea" id="RHEA:54444"/>
        <dbReference type="ChEBI" id="CHEBI:15378"/>
        <dbReference type="ChEBI" id="CHEBI:57783"/>
        <dbReference type="ChEBI" id="CHEBI:58349"/>
        <dbReference type="ChEBI" id="CHEBI:138176"/>
        <dbReference type="ChEBI" id="CHEBI:138188"/>
        <dbReference type="EC" id="1.1.1.219"/>
    </reaction>
</comment>
<dbReference type="Gene3D" id="3.40.50.720">
    <property type="entry name" value="NAD(P)-binding Rossmann-like Domain"/>
    <property type="match status" value="1"/>
</dbReference>
<dbReference type="OrthoDB" id="2735536at2759"/>
<name>D8QXR2_SELML</name>
<keyword evidence="1" id="KW-0560">Oxidoreductase</keyword>
<dbReference type="GO" id="GO:0016616">
    <property type="term" value="F:oxidoreductase activity, acting on the CH-OH group of donors, NAD or NADP as acceptor"/>
    <property type="evidence" value="ECO:0000318"/>
    <property type="project" value="GO_Central"/>
</dbReference>
<sequence length="320" mass="35278">MATVCVTGASGFLGSWLVKRLLEEGYYVRGTVRDPDDPNKTSHLWKLSGAQERLTLFKADLLSEGVFDSIVDGCEGVFHAASAVTMTAKDPQAEIVDPAVLGTLNVLRACKKPSTVKRVVYTSSTSAVRFAASFPQDAFLDESIWSSSELCRENKFWYPLSKTLAEQAAWEFAKSNNLDLVTIIPSFIVGYTLPPVPTASAADSLSLFQGNDKRFENFKFMGYVHLDDVATAHIRAFENPAANGRYICSAVDATNAELTEFLAERYPDYKIPTFPASKKPYKGLCNDKLVNFLGMKLKGLEEMFDDVVEGFKHGGHLDPK</sequence>
<dbReference type="GO" id="GO:0009813">
    <property type="term" value="P:flavonoid biosynthetic process"/>
    <property type="evidence" value="ECO:0007669"/>
    <property type="project" value="UniProtKB-KW"/>
</dbReference>
<gene>
    <name evidence="10" type="ORF">SELMODRAFT_80798</name>
</gene>
<dbReference type="GO" id="GO:0047890">
    <property type="term" value="F:flavanone 4-reductase activity"/>
    <property type="evidence" value="ECO:0007669"/>
    <property type="project" value="UniProtKB-EC"/>
</dbReference>
<evidence type="ECO:0000256" key="4">
    <source>
        <dbReference type="ARBA" id="ARBA00039055"/>
    </source>
</evidence>
<evidence type="ECO:0000313" key="10">
    <source>
        <dbReference type="EMBL" id="EFJ35085.1"/>
    </source>
</evidence>